<dbReference type="STRING" id="51240.A0A2I4E9W6"/>
<gene>
    <name evidence="3" type="primary">LOC108987671</name>
</gene>
<accession>A0A2I4E9W6</accession>
<organism evidence="2 3">
    <name type="scientific">Juglans regia</name>
    <name type="common">English walnut</name>
    <dbReference type="NCBI Taxonomy" id="51240"/>
    <lineage>
        <taxon>Eukaryota</taxon>
        <taxon>Viridiplantae</taxon>
        <taxon>Streptophyta</taxon>
        <taxon>Embryophyta</taxon>
        <taxon>Tracheophyta</taxon>
        <taxon>Spermatophyta</taxon>
        <taxon>Magnoliopsida</taxon>
        <taxon>eudicotyledons</taxon>
        <taxon>Gunneridae</taxon>
        <taxon>Pentapetalae</taxon>
        <taxon>rosids</taxon>
        <taxon>fabids</taxon>
        <taxon>Fagales</taxon>
        <taxon>Juglandaceae</taxon>
        <taxon>Juglans</taxon>
    </lineage>
</organism>
<dbReference type="InterPro" id="IPR044662">
    <property type="entry name" value="HS1/DABB1-like"/>
</dbReference>
<dbReference type="RefSeq" id="XP_018816190.1">
    <property type="nucleotide sequence ID" value="XM_018960645.2"/>
</dbReference>
<evidence type="ECO:0000313" key="2">
    <source>
        <dbReference type="Proteomes" id="UP000235220"/>
    </source>
</evidence>
<dbReference type="OrthoDB" id="1601230at2759"/>
<sequence>MEAEEAKGVAKHVFIAKFKDGTSAAQIEQLIKDMANLVNLIHPMKSLHWGKDVSPWNKNEGYTHVFECNFESMEGIAEYVAHPAHLEYAKSLLPCVDKYIVFDYNLSTTRPAAII</sequence>
<protein>
    <submittedName>
        <fullName evidence="3">Stress-response A/B barrel domain-containing protein HS1-like</fullName>
    </submittedName>
</protein>
<reference evidence="3" key="1">
    <citation type="submission" date="2025-08" db="UniProtKB">
        <authorList>
            <consortium name="RefSeq"/>
        </authorList>
    </citation>
    <scope>IDENTIFICATION</scope>
    <source>
        <tissue evidence="3">Leaves</tissue>
    </source>
</reference>
<dbReference type="AlphaFoldDB" id="A0A2I4E9W6"/>
<name>A0A2I4E9W6_JUGRE</name>
<keyword evidence="2" id="KW-1185">Reference proteome</keyword>
<evidence type="ECO:0000313" key="3">
    <source>
        <dbReference type="RefSeq" id="XP_018816190.1"/>
    </source>
</evidence>
<evidence type="ECO:0000256" key="1">
    <source>
        <dbReference type="ARBA" id="ARBA00011738"/>
    </source>
</evidence>
<dbReference type="PROSITE" id="PS51502">
    <property type="entry name" value="S_R_A_B_BARREL"/>
    <property type="match status" value="1"/>
</dbReference>
<dbReference type="SMART" id="SM00886">
    <property type="entry name" value="Dabb"/>
    <property type="match status" value="1"/>
</dbReference>
<dbReference type="PANTHER" id="PTHR33178">
    <property type="match status" value="1"/>
</dbReference>
<dbReference type="PANTHER" id="PTHR33178:SF10">
    <property type="entry name" value="STRESS-RESPONSE A_B BARREL DOMAIN-CONTAINING PROTEIN"/>
    <property type="match status" value="1"/>
</dbReference>
<dbReference type="Proteomes" id="UP000235220">
    <property type="component" value="Chromosome 5"/>
</dbReference>
<dbReference type="InterPro" id="IPR011008">
    <property type="entry name" value="Dimeric_a/b-barrel"/>
</dbReference>
<dbReference type="Gene3D" id="3.30.70.100">
    <property type="match status" value="1"/>
</dbReference>
<dbReference type="GeneID" id="108987671"/>
<dbReference type="SUPFAM" id="SSF54909">
    <property type="entry name" value="Dimeric alpha+beta barrel"/>
    <property type="match status" value="1"/>
</dbReference>
<dbReference type="KEGG" id="jre:108987671"/>
<dbReference type="Gramene" id="Jr05_00330_p1">
    <property type="protein sequence ID" value="cds.Jr05_00330_p1"/>
    <property type="gene ID" value="Jr05_00330"/>
</dbReference>
<comment type="subunit">
    <text evidence="1">Homodimer.</text>
</comment>
<proteinExistence type="predicted"/>
<dbReference type="GO" id="GO:0009865">
    <property type="term" value="P:pollen tube adhesion"/>
    <property type="evidence" value="ECO:0000318"/>
    <property type="project" value="GO_Central"/>
</dbReference>
<dbReference type="Pfam" id="PF07876">
    <property type="entry name" value="Dabb"/>
    <property type="match status" value="1"/>
</dbReference>
<dbReference type="InterPro" id="IPR013097">
    <property type="entry name" value="Dabb"/>
</dbReference>